<feature type="transmembrane region" description="Helical" evidence="2">
    <location>
        <begin position="113"/>
        <end position="136"/>
    </location>
</feature>
<dbReference type="Proteomes" id="UP001201163">
    <property type="component" value="Unassembled WGS sequence"/>
</dbReference>
<keyword evidence="2" id="KW-0812">Transmembrane</keyword>
<feature type="compositionally biased region" description="Basic residues" evidence="1">
    <location>
        <begin position="257"/>
        <end position="268"/>
    </location>
</feature>
<feature type="transmembrane region" description="Helical" evidence="2">
    <location>
        <begin position="156"/>
        <end position="176"/>
    </location>
</feature>
<sequence length="268" mass="29921">MDAIVMVMYGESSLFPSRYFSRSRTPIFSLAAVRSILVRGRLSSVVPSPAMRKNPKDNSWLCPSGGRFHYLAQGNISSIRVSRSDQYFLPSLPHTVFRLTYIMPPTLNKIVQFLSLILLFVFVTLAPLPVLAIPMPPQDSPAFSEPPNPESSHMDHRVVFGIVFVLLLFLIIEVGYACVGSRMPFTWFVNWFVEINNLICAAAVTLIQRLSSFRLFSFFEKAADSIVDASEVGTSSTRGRSGGTDNLPTISRPAPVHVRRSQGQHQHF</sequence>
<gene>
    <name evidence="3" type="ORF">EDB92DRAFT_267848</name>
</gene>
<comment type="caution">
    <text evidence="3">The sequence shown here is derived from an EMBL/GenBank/DDBJ whole genome shotgun (WGS) entry which is preliminary data.</text>
</comment>
<evidence type="ECO:0000256" key="1">
    <source>
        <dbReference type="SAM" id="MobiDB-lite"/>
    </source>
</evidence>
<evidence type="ECO:0000313" key="4">
    <source>
        <dbReference type="Proteomes" id="UP001201163"/>
    </source>
</evidence>
<name>A0AAD4LAD3_9AGAM</name>
<reference evidence="3" key="1">
    <citation type="submission" date="2022-01" db="EMBL/GenBank/DDBJ databases">
        <title>Comparative genomics reveals a dynamic genome evolution in the ectomycorrhizal milk-cap (Lactarius) mushrooms.</title>
        <authorList>
            <consortium name="DOE Joint Genome Institute"/>
            <person name="Lebreton A."/>
            <person name="Tang N."/>
            <person name="Kuo A."/>
            <person name="LaButti K."/>
            <person name="Drula E."/>
            <person name="Barry K."/>
            <person name="Clum A."/>
            <person name="Lipzen A."/>
            <person name="Mousain D."/>
            <person name="Ng V."/>
            <person name="Wang R."/>
            <person name="Wang X."/>
            <person name="Dai Y."/>
            <person name="Henrissat B."/>
            <person name="Grigoriev I.V."/>
            <person name="Guerin-Laguette A."/>
            <person name="Yu F."/>
            <person name="Martin F.M."/>
        </authorList>
    </citation>
    <scope>NUCLEOTIDE SEQUENCE</scope>
    <source>
        <strain evidence="3">QP</strain>
    </source>
</reference>
<organism evidence="3 4">
    <name type="scientific">Lactarius akahatsu</name>
    <dbReference type="NCBI Taxonomy" id="416441"/>
    <lineage>
        <taxon>Eukaryota</taxon>
        <taxon>Fungi</taxon>
        <taxon>Dikarya</taxon>
        <taxon>Basidiomycota</taxon>
        <taxon>Agaricomycotina</taxon>
        <taxon>Agaricomycetes</taxon>
        <taxon>Russulales</taxon>
        <taxon>Russulaceae</taxon>
        <taxon>Lactarius</taxon>
    </lineage>
</organism>
<feature type="region of interest" description="Disordered" evidence="1">
    <location>
        <begin position="233"/>
        <end position="268"/>
    </location>
</feature>
<proteinExistence type="predicted"/>
<dbReference type="AlphaFoldDB" id="A0AAD4LAD3"/>
<keyword evidence="4" id="KW-1185">Reference proteome</keyword>
<keyword evidence="2" id="KW-0472">Membrane</keyword>
<feature type="transmembrane region" description="Helical" evidence="2">
    <location>
        <begin position="188"/>
        <end position="207"/>
    </location>
</feature>
<evidence type="ECO:0000313" key="3">
    <source>
        <dbReference type="EMBL" id="KAH8980546.1"/>
    </source>
</evidence>
<evidence type="ECO:0000256" key="2">
    <source>
        <dbReference type="SAM" id="Phobius"/>
    </source>
</evidence>
<accession>A0AAD4LAD3</accession>
<dbReference type="EMBL" id="JAKELL010000134">
    <property type="protein sequence ID" value="KAH8980546.1"/>
    <property type="molecule type" value="Genomic_DNA"/>
</dbReference>
<protein>
    <submittedName>
        <fullName evidence="3">Uncharacterized protein</fullName>
    </submittedName>
</protein>
<keyword evidence="2" id="KW-1133">Transmembrane helix</keyword>